<feature type="compositionally biased region" description="Basic and acidic residues" evidence="1">
    <location>
        <begin position="187"/>
        <end position="198"/>
    </location>
</feature>
<evidence type="ECO:0000313" key="3">
    <source>
        <dbReference type="Proteomes" id="UP001153555"/>
    </source>
</evidence>
<feature type="non-terminal residue" evidence="2">
    <location>
        <position position="1"/>
    </location>
</feature>
<accession>A0A9N7NQV9</accession>
<name>A0A9N7NQV9_STRHE</name>
<dbReference type="EMBL" id="CACSLK010030184">
    <property type="protein sequence ID" value="CAA0836174.1"/>
    <property type="molecule type" value="Genomic_DNA"/>
</dbReference>
<keyword evidence="3" id="KW-1185">Reference proteome</keyword>
<proteinExistence type="predicted"/>
<dbReference type="Proteomes" id="UP001153555">
    <property type="component" value="Unassembled WGS sequence"/>
</dbReference>
<feature type="non-terminal residue" evidence="2">
    <location>
        <position position="198"/>
    </location>
</feature>
<feature type="region of interest" description="Disordered" evidence="1">
    <location>
        <begin position="166"/>
        <end position="198"/>
    </location>
</feature>
<organism evidence="2 3">
    <name type="scientific">Striga hermonthica</name>
    <name type="common">Purple witchweed</name>
    <name type="synonym">Buchnera hermonthica</name>
    <dbReference type="NCBI Taxonomy" id="68872"/>
    <lineage>
        <taxon>Eukaryota</taxon>
        <taxon>Viridiplantae</taxon>
        <taxon>Streptophyta</taxon>
        <taxon>Embryophyta</taxon>
        <taxon>Tracheophyta</taxon>
        <taxon>Spermatophyta</taxon>
        <taxon>Magnoliopsida</taxon>
        <taxon>eudicotyledons</taxon>
        <taxon>Gunneridae</taxon>
        <taxon>Pentapetalae</taxon>
        <taxon>asterids</taxon>
        <taxon>lamiids</taxon>
        <taxon>Lamiales</taxon>
        <taxon>Orobanchaceae</taxon>
        <taxon>Buchnereae</taxon>
        <taxon>Striga</taxon>
    </lineage>
</organism>
<feature type="region of interest" description="Disordered" evidence="1">
    <location>
        <begin position="113"/>
        <end position="142"/>
    </location>
</feature>
<evidence type="ECO:0000256" key="1">
    <source>
        <dbReference type="SAM" id="MobiDB-lite"/>
    </source>
</evidence>
<sequence length="198" mass="22714">VVTIKVHVPNPLHRISGVPNSQRIDHSHYPGSRREFEGLHHPFQRTGTKHGTVPSGDSARFGIFRTETKLDVQMDPLPNKPQTYHEFLMKAQQHIMAEENMFVPSFPALNEQTTKAKESRPNKEFAKDGRSSQFQAMQRKHHEELTNSYQGVYSAGAAVVYEELKRPRNDERMNPGDEPDFGLNPRRANEHHNEILTI</sequence>
<feature type="compositionally biased region" description="Basic and acidic residues" evidence="1">
    <location>
        <begin position="166"/>
        <end position="175"/>
    </location>
</feature>
<comment type="caution">
    <text evidence="2">The sequence shown here is derived from an EMBL/GenBank/DDBJ whole genome shotgun (WGS) entry which is preliminary data.</text>
</comment>
<gene>
    <name evidence="2" type="ORF">SHERM_03289</name>
</gene>
<protein>
    <submittedName>
        <fullName evidence="2">Uncharacterized protein</fullName>
    </submittedName>
</protein>
<reference evidence="2" key="1">
    <citation type="submission" date="2019-12" db="EMBL/GenBank/DDBJ databases">
        <authorList>
            <person name="Scholes J."/>
        </authorList>
    </citation>
    <scope>NUCLEOTIDE SEQUENCE</scope>
</reference>
<evidence type="ECO:0000313" key="2">
    <source>
        <dbReference type="EMBL" id="CAA0836174.1"/>
    </source>
</evidence>
<feature type="compositionally biased region" description="Basic and acidic residues" evidence="1">
    <location>
        <begin position="114"/>
        <end position="130"/>
    </location>
</feature>
<dbReference type="AlphaFoldDB" id="A0A9N7NQV9"/>